<evidence type="ECO:0000256" key="1">
    <source>
        <dbReference type="SAM" id="MobiDB-lite"/>
    </source>
</evidence>
<reference evidence="2 3" key="1">
    <citation type="submission" date="2024-01" db="EMBL/GenBank/DDBJ databases">
        <title>A draft genome for the cacao thread blight pathogen Marasmiellus scandens.</title>
        <authorList>
            <person name="Baruah I.K."/>
            <person name="Leung J."/>
            <person name="Bukari Y."/>
            <person name="Amoako-Attah I."/>
            <person name="Meinhardt L.W."/>
            <person name="Bailey B.A."/>
            <person name="Cohen S.P."/>
        </authorList>
    </citation>
    <scope>NUCLEOTIDE SEQUENCE [LARGE SCALE GENOMIC DNA]</scope>
    <source>
        <strain evidence="2 3">GH-19</strain>
    </source>
</reference>
<evidence type="ECO:0000313" key="3">
    <source>
        <dbReference type="Proteomes" id="UP001498398"/>
    </source>
</evidence>
<gene>
    <name evidence="2" type="ORF">VKT23_016362</name>
</gene>
<protein>
    <submittedName>
        <fullName evidence="2">Uncharacterized protein</fullName>
    </submittedName>
</protein>
<organism evidence="2 3">
    <name type="scientific">Marasmiellus scandens</name>
    <dbReference type="NCBI Taxonomy" id="2682957"/>
    <lineage>
        <taxon>Eukaryota</taxon>
        <taxon>Fungi</taxon>
        <taxon>Dikarya</taxon>
        <taxon>Basidiomycota</taxon>
        <taxon>Agaricomycotina</taxon>
        <taxon>Agaricomycetes</taxon>
        <taxon>Agaricomycetidae</taxon>
        <taxon>Agaricales</taxon>
        <taxon>Marasmiineae</taxon>
        <taxon>Omphalotaceae</taxon>
        <taxon>Marasmiellus</taxon>
    </lineage>
</organism>
<keyword evidence="3" id="KW-1185">Reference proteome</keyword>
<dbReference type="EMBL" id="JBANRG010000060">
    <property type="protein sequence ID" value="KAK7442088.1"/>
    <property type="molecule type" value="Genomic_DNA"/>
</dbReference>
<comment type="caution">
    <text evidence="2">The sequence shown here is derived from an EMBL/GenBank/DDBJ whole genome shotgun (WGS) entry which is preliminary data.</text>
</comment>
<proteinExistence type="predicted"/>
<name>A0ABR1IXW5_9AGAR</name>
<sequence>MANNFTAQMQLGKQCQAQIGGLKVTLTPTRQEEMSAFQQAKAGSGRKLLIYARLATAEKFLPNFPNDMLMFDSDDNLSDVKKVFVDRFNDQWHTYAPGSLQCDEVNICWPPNIKLSGNCEHGSIGEAYDTHLAMPGFPLKNFVSLSEQSKRNPNPKQGKGQYMHLWLVIDIAKVEMRLGISLPQSLGGRARNKRRLEDDDVQPLPSKRSASGPLVSTYGKGSRATVSRPGPKFTSSCAVTLQIAKITDEGDGEVSIDFDEGEIVSGVISHTSIGEGLTKTVFPVSD</sequence>
<dbReference type="Proteomes" id="UP001498398">
    <property type="component" value="Unassembled WGS sequence"/>
</dbReference>
<evidence type="ECO:0000313" key="2">
    <source>
        <dbReference type="EMBL" id="KAK7442088.1"/>
    </source>
</evidence>
<feature type="region of interest" description="Disordered" evidence="1">
    <location>
        <begin position="188"/>
        <end position="232"/>
    </location>
</feature>
<accession>A0ABR1IXW5</accession>